<reference evidence="2" key="1">
    <citation type="journal article" date="2020" name="Stud. Mycol.">
        <title>101 Dothideomycetes genomes: a test case for predicting lifestyles and emergence of pathogens.</title>
        <authorList>
            <person name="Haridas S."/>
            <person name="Albert R."/>
            <person name="Binder M."/>
            <person name="Bloem J."/>
            <person name="Labutti K."/>
            <person name="Salamov A."/>
            <person name="Andreopoulos B."/>
            <person name="Baker S."/>
            <person name="Barry K."/>
            <person name="Bills G."/>
            <person name="Bluhm B."/>
            <person name="Cannon C."/>
            <person name="Castanera R."/>
            <person name="Culley D."/>
            <person name="Daum C."/>
            <person name="Ezra D."/>
            <person name="Gonzalez J."/>
            <person name="Henrissat B."/>
            <person name="Kuo A."/>
            <person name="Liang C."/>
            <person name="Lipzen A."/>
            <person name="Lutzoni F."/>
            <person name="Magnuson J."/>
            <person name="Mondo S."/>
            <person name="Nolan M."/>
            <person name="Ohm R."/>
            <person name="Pangilinan J."/>
            <person name="Park H.-J."/>
            <person name="Ramirez L."/>
            <person name="Alfaro M."/>
            <person name="Sun H."/>
            <person name="Tritt A."/>
            <person name="Yoshinaga Y."/>
            <person name="Zwiers L.-H."/>
            <person name="Turgeon B."/>
            <person name="Goodwin S."/>
            <person name="Spatafora J."/>
            <person name="Crous P."/>
            <person name="Grigoriev I."/>
        </authorList>
    </citation>
    <scope>NUCLEOTIDE SEQUENCE</scope>
    <source>
        <strain evidence="2">CBS 130266</strain>
    </source>
</reference>
<dbReference type="EMBL" id="MU007131">
    <property type="protein sequence ID" value="KAF2418234.1"/>
    <property type="molecule type" value="Genomic_DNA"/>
</dbReference>
<protein>
    <submittedName>
        <fullName evidence="2">Uncharacterized protein</fullName>
    </submittedName>
</protein>
<dbReference type="AlphaFoldDB" id="A0A9P4NF75"/>
<evidence type="ECO:0000256" key="1">
    <source>
        <dbReference type="SAM" id="SignalP"/>
    </source>
</evidence>
<gene>
    <name evidence="2" type="ORF">EJ08DRAFT_683940</name>
</gene>
<organism evidence="2 3">
    <name type="scientific">Tothia fuscella</name>
    <dbReference type="NCBI Taxonomy" id="1048955"/>
    <lineage>
        <taxon>Eukaryota</taxon>
        <taxon>Fungi</taxon>
        <taxon>Dikarya</taxon>
        <taxon>Ascomycota</taxon>
        <taxon>Pezizomycotina</taxon>
        <taxon>Dothideomycetes</taxon>
        <taxon>Pleosporomycetidae</taxon>
        <taxon>Venturiales</taxon>
        <taxon>Cylindrosympodiaceae</taxon>
        <taxon>Tothia</taxon>
    </lineage>
</organism>
<keyword evidence="1" id="KW-0732">Signal</keyword>
<accession>A0A9P4NF75</accession>
<comment type="caution">
    <text evidence="2">The sequence shown here is derived from an EMBL/GenBank/DDBJ whole genome shotgun (WGS) entry which is preliminary data.</text>
</comment>
<evidence type="ECO:0000313" key="3">
    <source>
        <dbReference type="Proteomes" id="UP000800235"/>
    </source>
</evidence>
<sequence length="144" mass="16180">MAFKILVVAFAAFLHFTSASPTNMDTSITYSIEGSTSNPFPRFEKRLGVALDWCHDFQYRDCEANIPLDDRKCYALNTETFRGARGLSSVGFSGDMWCVLHTTLECHGDSVKIVDAQPDLRAVDGNASRNWDNKARAIKCHRNR</sequence>
<keyword evidence="3" id="KW-1185">Reference proteome</keyword>
<name>A0A9P4NF75_9PEZI</name>
<dbReference type="Proteomes" id="UP000800235">
    <property type="component" value="Unassembled WGS sequence"/>
</dbReference>
<feature type="signal peptide" evidence="1">
    <location>
        <begin position="1"/>
        <end position="19"/>
    </location>
</feature>
<feature type="chain" id="PRO_5040234199" evidence="1">
    <location>
        <begin position="20"/>
        <end position="144"/>
    </location>
</feature>
<evidence type="ECO:0000313" key="2">
    <source>
        <dbReference type="EMBL" id="KAF2418234.1"/>
    </source>
</evidence>
<proteinExistence type="predicted"/>